<dbReference type="VEuPathDB" id="FungiDB:P170DRAFT_472164"/>
<name>A0A2I2GHD9_9EURO</name>
<dbReference type="RefSeq" id="XP_024707559.1">
    <property type="nucleotide sequence ID" value="XM_024852917.1"/>
</dbReference>
<protein>
    <submittedName>
        <fullName evidence="1">Uncharacterized protein</fullName>
    </submittedName>
</protein>
<dbReference type="EMBL" id="MSFO01000002">
    <property type="protein sequence ID" value="PLB52257.1"/>
    <property type="molecule type" value="Genomic_DNA"/>
</dbReference>
<keyword evidence="2" id="KW-1185">Reference proteome</keyword>
<evidence type="ECO:0000313" key="2">
    <source>
        <dbReference type="Proteomes" id="UP000234275"/>
    </source>
</evidence>
<comment type="caution">
    <text evidence="1">The sequence shown here is derived from an EMBL/GenBank/DDBJ whole genome shotgun (WGS) entry which is preliminary data.</text>
</comment>
<organism evidence="1 2">
    <name type="scientific">Aspergillus steynii IBT 23096</name>
    <dbReference type="NCBI Taxonomy" id="1392250"/>
    <lineage>
        <taxon>Eukaryota</taxon>
        <taxon>Fungi</taxon>
        <taxon>Dikarya</taxon>
        <taxon>Ascomycota</taxon>
        <taxon>Pezizomycotina</taxon>
        <taxon>Eurotiomycetes</taxon>
        <taxon>Eurotiomycetidae</taxon>
        <taxon>Eurotiales</taxon>
        <taxon>Aspergillaceae</taxon>
        <taxon>Aspergillus</taxon>
        <taxon>Aspergillus subgen. Circumdati</taxon>
    </lineage>
</organism>
<sequence length="190" mass="21740">MACNTRKKAIPHTLVPKLLSIPLFLNIDTKFTTESELSTEEMGIPMATDVTTSPREVHEKLEYKQPLEFDENDRTNVNQIFIRVVVSRGTIRPLNLMPLTAIIAELDGRMALGMYANAREEPTPDFVVKKITFDLQYLNMEPEMITAAHVFHVVRDILYEQARSGRTPNLTSLELTYEKPDGTWTFLKIE</sequence>
<gene>
    <name evidence="1" type="ORF">P170DRAFT_472164</name>
</gene>
<proteinExistence type="predicted"/>
<reference evidence="1 2" key="1">
    <citation type="submission" date="2016-12" db="EMBL/GenBank/DDBJ databases">
        <title>The genomes of Aspergillus section Nigri reveals drivers in fungal speciation.</title>
        <authorList>
            <consortium name="DOE Joint Genome Institute"/>
            <person name="Vesth T.C."/>
            <person name="Nybo J."/>
            <person name="Theobald S."/>
            <person name="Brandl J."/>
            <person name="Frisvad J.C."/>
            <person name="Nielsen K.F."/>
            <person name="Lyhne E.K."/>
            <person name="Kogle M.E."/>
            <person name="Kuo A."/>
            <person name="Riley R."/>
            <person name="Clum A."/>
            <person name="Nolan M."/>
            <person name="Lipzen A."/>
            <person name="Salamov A."/>
            <person name="Henrissat B."/>
            <person name="Wiebenga A."/>
            <person name="De Vries R.P."/>
            <person name="Grigoriev I.V."/>
            <person name="Mortensen U.H."/>
            <person name="Andersen M.R."/>
            <person name="Baker S.E."/>
        </authorList>
    </citation>
    <scope>NUCLEOTIDE SEQUENCE [LARGE SCALE GENOMIC DNA]</scope>
    <source>
        <strain evidence="1 2">IBT 23096</strain>
    </source>
</reference>
<evidence type="ECO:0000313" key="1">
    <source>
        <dbReference type="EMBL" id="PLB52257.1"/>
    </source>
</evidence>
<dbReference type="GeneID" id="36560615"/>
<accession>A0A2I2GHD9</accession>
<dbReference type="AlphaFoldDB" id="A0A2I2GHD9"/>
<dbReference type="Proteomes" id="UP000234275">
    <property type="component" value="Unassembled WGS sequence"/>
</dbReference>